<dbReference type="Proteomes" id="UP000308671">
    <property type="component" value="Unassembled WGS sequence"/>
</dbReference>
<organism evidence="1 2">
    <name type="scientific">Botrytis galanthina</name>
    <dbReference type="NCBI Taxonomy" id="278940"/>
    <lineage>
        <taxon>Eukaryota</taxon>
        <taxon>Fungi</taxon>
        <taxon>Dikarya</taxon>
        <taxon>Ascomycota</taxon>
        <taxon>Pezizomycotina</taxon>
        <taxon>Leotiomycetes</taxon>
        <taxon>Helotiales</taxon>
        <taxon>Sclerotiniaceae</taxon>
        <taxon>Botrytis</taxon>
    </lineage>
</organism>
<comment type="caution">
    <text evidence="1">The sequence shown here is derived from an EMBL/GenBank/DDBJ whole genome shotgun (WGS) entry which is preliminary data.</text>
</comment>
<proteinExistence type="predicted"/>
<dbReference type="AlphaFoldDB" id="A0A4S8RHR2"/>
<accession>A0A4S8RHR2</accession>
<protein>
    <submittedName>
        <fullName evidence="1">Uncharacterized protein</fullName>
    </submittedName>
</protein>
<evidence type="ECO:0000313" key="2">
    <source>
        <dbReference type="Proteomes" id="UP000308671"/>
    </source>
</evidence>
<reference evidence="1 2" key="1">
    <citation type="submission" date="2017-12" db="EMBL/GenBank/DDBJ databases">
        <title>Comparative genomics of Botrytis spp.</title>
        <authorList>
            <person name="Valero-Jimenez C.A."/>
            <person name="Tapia P."/>
            <person name="Veloso J."/>
            <person name="Silva-Moreno E."/>
            <person name="Staats M."/>
            <person name="Valdes J.H."/>
            <person name="Van Kan J.A.L."/>
        </authorList>
    </citation>
    <scope>NUCLEOTIDE SEQUENCE [LARGE SCALE GENOMIC DNA]</scope>
    <source>
        <strain evidence="1 2">MUCL435</strain>
    </source>
</reference>
<gene>
    <name evidence="1" type="ORF">BGAL_0033g00420</name>
</gene>
<name>A0A4S8RHR2_9HELO</name>
<dbReference type="EMBL" id="PQXL01000033">
    <property type="protein sequence ID" value="THV54169.1"/>
    <property type="molecule type" value="Genomic_DNA"/>
</dbReference>
<sequence length="61" mass="7259">MMIGLGMYVWMEMDKRAFEGEEFEEILLCVRVARGRRQKANQYQTETTNASFPYRLSNTFN</sequence>
<keyword evidence="2" id="KW-1185">Reference proteome</keyword>
<evidence type="ECO:0000313" key="1">
    <source>
        <dbReference type="EMBL" id="THV54169.1"/>
    </source>
</evidence>